<evidence type="ECO:0000313" key="1">
    <source>
        <dbReference type="EMBL" id="EFH49024.1"/>
    </source>
</evidence>
<name>D7M2L7_ARALL</name>
<accession>D7M2L7</accession>
<dbReference type="EMBL" id="GL348718">
    <property type="protein sequence ID" value="EFH49024.1"/>
    <property type="molecule type" value="Genomic_DNA"/>
</dbReference>
<organism evidence="2">
    <name type="scientific">Arabidopsis lyrata subsp. lyrata</name>
    <name type="common">Lyre-leaved rock-cress</name>
    <dbReference type="NCBI Taxonomy" id="81972"/>
    <lineage>
        <taxon>Eukaryota</taxon>
        <taxon>Viridiplantae</taxon>
        <taxon>Streptophyta</taxon>
        <taxon>Embryophyta</taxon>
        <taxon>Tracheophyta</taxon>
        <taxon>Spermatophyta</taxon>
        <taxon>Magnoliopsida</taxon>
        <taxon>eudicotyledons</taxon>
        <taxon>Gunneridae</taxon>
        <taxon>Pentapetalae</taxon>
        <taxon>rosids</taxon>
        <taxon>malvids</taxon>
        <taxon>Brassicales</taxon>
        <taxon>Brassicaceae</taxon>
        <taxon>Camelineae</taxon>
        <taxon>Arabidopsis</taxon>
    </lineage>
</organism>
<dbReference type="Proteomes" id="UP000008694">
    <property type="component" value="Unassembled WGS sequence"/>
</dbReference>
<reference evidence="2" key="1">
    <citation type="journal article" date="2011" name="Nat. Genet.">
        <title>The Arabidopsis lyrata genome sequence and the basis of rapid genome size change.</title>
        <authorList>
            <person name="Hu T.T."/>
            <person name="Pattyn P."/>
            <person name="Bakker E.G."/>
            <person name="Cao J."/>
            <person name="Cheng J.-F."/>
            <person name="Clark R.M."/>
            <person name="Fahlgren N."/>
            <person name="Fawcett J.A."/>
            <person name="Grimwood J."/>
            <person name="Gundlach H."/>
            <person name="Haberer G."/>
            <person name="Hollister J.D."/>
            <person name="Ossowski S."/>
            <person name="Ottilar R.P."/>
            <person name="Salamov A.A."/>
            <person name="Schneeberger K."/>
            <person name="Spannagl M."/>
            <person name="Wang X."/>
            <person name="Yang L."/>
            <person name="Nasrallah M.E."/>
            <person name="Bergelson J."/>
            <person name="Carrington J.C."/>
            <person name="Gaut B.S."/>
            <person name="Schmutz J."/>
            <person name="Mayer K.F.X."/>
            <person name="Van de Peer Y."/>
            <person name="Grigoriev I.V."/>
            <person name="Nordborg M."/>
            <person name="Weigel D."/>
            <person name="Guo Y.-L."/>
        </authorList>
    </citation>
    <scope>NUCLEOTIDE SEQUENCE [LARGE SCALE GENOMIC DNA]</scope>
    <source>
        <strain evidence="2">cv. MN47</strain>
    </source>
</reference>
<dbReference type="HOGENOM" id="CLU_2200542_0_0_1"/>
<evidence type="ECO:0000313" key="2">
    <source>
        <dbReference type="Proteomes" id="UP000008694"/>
    </source>
</evidence>
<sequence>MVRLKKAEMAKPKLTSVKPEWDVYSFDEQFSSGEEEALETYSIVKRQLIESKFKFALKTMQQGQEKKMLQVDLKAEAEKTDGGVGTGNQNKNLKTLTKEMLYMRLGLY</sequence>
<keyword evidence="2" id="KW-1185">Reference proteome</keyword>
<dbReference type="Gramene" id="Al_scaffold_0006_3616">
    <property type="protein sequence ID" value="Al_scaffold_0006_3616"/>
    <property type="gene ID" value="Al_scaffold_0006_3616"/>
</dbReference>
<protein>
    <submittedName>
        <fullName evidence="1">Predicted protein</fullName>
    </submittedName>
</protein>
<dbReference type="AlphaFoldDB" id="D7M2L7"/>
<gene>
    <name evidence="1" type="ORF">ARALYDRAFT_663551</name>
</gene>
<proteinExistence type="predicted"/>